<organism evidence="1 2">
    <name type="scientific">Nesidiocoris tenuis</name>
    <dbReference type="NCBI Taxonomy" id="355587"/>
    <lineage>
        <taxon>Eukaryota</taxon>
        <taxon>Metazoa</taxon>
        <taxon>Ecdysozoa</taxon>
        <taxon>Arthropoda</taxon>
        <taxon>Hexapoda</taxon>
        <taxon>Insecta</taxon>
        <taxon>Pterygota</taxon>
        <taxon>Neoptera</taxon>
        <taxon>Paraneoptera</taxon>
        <taxon>Hemiptera</taxon>
        <taxon>Heteroptera</taxon>
        <taxon>Panheteroptera</taxon>
        <taxon>Cimicomorpha</taxon>
        <taxon>Miridae</taxon>
        <taxon>Dicyphina</taxon>
        <taxon>Nesidiocoris</taxon>
    </lineage>
</organism>
<reference evidence="1 2" key="1">
    <citation type="submission" date="2020-02" db="EMBL/GenBank/DDBJ databases">
        <authorList>
            <person name="Ferguson B K."/>
        </authorList>
    </citation>
    <scope>NUCLEOTIDE SEQUENCE [LARGE SCALE GENOMIC DNA]</scope>
</reference>
<protein>
    <submittedName>
        <fullName evidence="1">Uncharacterized protein</fullName>
    </submittedName>
</protein>
<gene>
    <name evidence="1" type="ORF">NTEN_LOCUS17600</name>
</gene>
<evidence type="ECO:0000313" key="1">
    <source>
        <dbReference type="EMBL" id="CAB0012910.1"/>
    </source>
</evidence>
<proteinExistence type="predicted"/>
<name>A0A6H5H925_9HEMI</name>
<dbReference type="EMBL" id="CADCXU010025661">
    <property type="protein sequence ID" value="CAB0012910.1"/>
    <property type="molecule type" value="Genomic_DNA"/>
</dbReference>
<accession>A0A6H5H925</accession>
<evidence type="ECO:0000313" key="2">
    <source>
        <dbReference type="Proteomes" id="UP000479000"/>
    </source>
</evidence>
<sequence>MTSHMHPPLYPKLLPEIVVEPKTKIRASQSLSTLSEAVASYQKNASRSPGGDDVHFRHEDVKLLLQLLVPAFAAERRPQQCQDST</sequence>
<dbReference type="Proteomes" id="UP000479000">
    <property type="component" value="Unassembled WGS sequence"/>
</dbReference>
<keyword evidence="2" id="KW-1185">Reference proteome</keyword>
<dbReference type="AlphaFoldDB" id="A0A6H5H925"/>